<feature type="region of interest" description="Disordered" evidence="3">
    <location>
        <begin position="158"/>
        <end position="178"/>
    </location>
</feature>
<dbReference type="EMBL" id="CP128986">
    <property type="protein sequence ID" value="WOC14057.1"/>
    <property type="molecule type" value="Genomic_DNA"/>
</dbReference>
<evidence type="ECO:0000256" key="1">
    <source>
        <dbReference type="ARBA" id="ARBA00009497"/>
    </source>
</evidence>
<dbReference type="RefSeq" id="WP_420039824.1">
    <property type="nucleotide sequence ID" value="NZ_CP128986.1"/>
</dbReference>
<evidence type="ECO:0000259" key="4">
    <source>
        <dbReference type="Pfam" id="PF00210"/>
    </source>
</evidence>
<dbReference type="EC" id="1.16.-.-" evidence="5"/>
<organism evidence="5">
    <name type="scientific">Gordonia sp. MP11Mi</name>
    <dbReference type="NCBI Taxonomy" id="3022769"/>
    <lineage>
        <taxon>Bacteria</taxon>
        <taxon>Bacillati</taxon>
        <taxon>Actinomycetota</taxon>
        <taxon>Actinomycetes</taxon>
        <taxon>Mycobacteriales</taxon>
        <taxon>Gordoniaceae</taxon>
        <taxon>Gordonia</taxon>
    </lineage>
</organism>
<evidence type="ECO:0000313" key="5">
    <source>
        <dbReference type="EMBL" id="WOC14057.1"/>
    </source>
</evidence>
<feature type="domain" description="Ferritin/DPS" evidence="4">
    <location>
        <begin position="18"/>
        <end position="157"/>
    </location>
</feature>
<dbReference type="InterPro" id="IPR009078">
    <property type="entry name" value="Ferritin-like_SF"/>
</dbReference>
<dbReference type="PROSITE" id="PS00818">
    <property type="entry name" value="DPS_1"/>
    <property type="match status" value="1"/>
</dbReference>
<dbReference type="InterPro" id="IPR012347">
    <property type="entry name" value="Ferritin-like"/>
</dbReference>
<dbReference type="GO" id="GO:0008199">
    <property type="term" value="F:ferric iron binding"/>
    <property type="evidence" value="ECO:0007669"/>
    <property type="project" value="InterPro"/>
</dbReference>
<dbReference type="PIRSF" id="PIRSF005900">
    <property type="entry name" value="Dps"/>
    <property type="match status" value="1"/>
</dbReference>
<dbReference type="Pfam" id="PF00210">
    <property type="entry name" value="Ferritin"/>
    <property type="match status" value="1"/>
</dbReference>
<dbReference type="InterPro" id="IPR008331">
    <property type="entry name" value="Ferritin_DPS_dom"/>
</dbReference>
<gene>
    <name evidence="5" type="primary">dps</name>
    <name evidence="5" type="ORF">MP11Mi_31690</name>
</gene>
<reference evidence="5" key="1">
    <citation type="submission" date="2023-06" db="EMBL/GenBank/DDBJ databases">
        <title>Gordonia sp. nov. and Pseudochrobactrum sp. nov., two species isolated from the burying beetle Nicrophorus vespilloides.</title>
        <authorList>
            <person name="Poehlein A."/>
            <person name="Guzman J."/>
            <person name="Daniel R."/>
            <person name="Vilcinskas A."/>
        </authorList>
    </citation>
    <scope>NUCLEOTIDE SEQUENCE</scope>
    <source>
        <strain evidence="5">MP11Mi</strain>
    </source>
</reference>
<dbReference type="GO" id="GO:0016722">
    <property type="term" value="F:oxidoreductase activity, acting on metal ions"/>
    <property type="evidence" value="ECO:0007669"/>
    <property type="project" value="InterPro"/>
</dbReference>
<dbReference type="PANTHER" id="PTHR42932:SF3">
    <property type="entry name" value="DNA PROTECTION DURING STARVATION PROTEIN"/>
    <property type="match status" value="1"/>
</dbReference>
<protein>
    <submittedName>
        <fullName evidence="5">DNA protection during starvation protein</fullName>
        <ecNumber evidence="5">1.16.-.-</ecNumber>
    </submittedName>
</protein>
<proteinExistence type="inferred from homology"/>
<dbReference type="Gene3D" id="1.20.1260.10">
    <property type="match status" value="1"/>
</dbReference>
<comment type="similarity">
    <text evidence="1 2">Belongs to the Dps family.</text>
</comment>
<keyword evidence="5" id="KW-0560">Oxidoreductase</keyword>
<evidence type="ECO:0000256" key="3">
    <source>
        <dbReference type="SAM" id="MobiDB-lite"/>
    </source>
</evidence>
<evidence type="ECO:0000256" key="2">
    <source>
        <dbReference type="RuleBase" id="RU003875"/>
    </source>
</evidence>
<dbReference type="InterPro" id="IPR023188">
    <property type="entry name" value="DPS_DNA-bd_CS"/>
</dbReference>
<dbReference type="InterPro" id="IPR002177">
    <property type="entry name" value="DPS_DNA-bd"/>
</dbReference>
<sequence length="178" mass="19079">MTVQKSIADTNDSERLISALQGRLSALSDLHLTLKHVHWNVVGPSFIGVHQMIDPQVEAVRGFTDDLAERIAALGGSPCGTTAAIAENRTWDDYSLGRDTVTAHLGALDVVYDGVVGSHRAAIELAGKIDPVCEDMLIGQTGELEKFQWFMRAHLEDPHGDVPHAAQSTEAGAASTAR</sequence>
<dbReference type="AlphaFoldDB" id="A0AA97CYT3"/>
<accession>A0AA97CYT3</accession>
<name>A0AA97CYT3_9ACTN</name>
<dbReference type="PRINTS" id="PR01346">
    <property type="entry name" value="HELNAPAPROT"/>
</dbReference>
<dbReference type="CDD" id="cd01043">
    <property type="entry name" value="DPS"/>
    <property type="match status" value="1"/>
</dbReference>
<dbReference type="SUPFAM" id="SSF47240">
    <property type="entry name" value="Ferritin-like"/>
    <property type="match status" value="1"/>
</dbReference>
<dbReference type="PANTHER" id="PTHR42932">
    <property type="entry name" value="GENERAL STRESS PROTEIN 20U"/>
    <property type="match status" value="1"/>
</dbReference>